<accession>A0A151I4C7</accession>
<sequence length="134" mass="13717">MAIVKVPSGIGSVNCLTSDPNKSRSCLKGGNRILVVEEEFLLGTSVHASVGFVGERVSLGENRIETTDESGVSGGVSGKIRKIKMSDSMRETDSGMRESTRKDGEGEREAAIIGNGRIGGYGEPAGAGGAGSGS</sequence>
<dbReference type="AlphaFoldDB" id="A0A151I4C7"/>
<proteinExistence type="predicted"/>
<name>A0A151I4C7_9HYME</name>
<keyword evidence="3" id="KW-1185">Reference proteome</keyword>
<dbReference type="Proteomes" id="UP000078540">
    <property type="component" value="Unassembled WGS sequence"/>
</dbReference>
<evidence type="ECO:0000313" key="2">
    <source>
        <dbReference type="EMBL" id="KYM84752.1"/>
    </source>
</evidence>
<feature type="compositionally biased region" description="Basic and acidic residues" evidence="1">
    <location>
        <begin position="84"/>
        <end position="110"/>
    </location>
</feature>
<evidence type="ECO:0000256" key="1">
    <source>
        <dbReference type="SAM" id="MobiDB-lite"/>
    </source>
</evidence>
<feature type="compositionally biased region" description="Gly residues" evidence="1">
    <location>
        <begin position="116"/>
        <end position="134"/>
    </location>
</feature>
<dbReference type="EMBL" id="KQ976460">
    <property type="protein sequence ID" value="KYM84752.1"/>
    <property type="molecule type" value="Genomic_DNA"/>
</dbReference>
<evidence type="ECO:0000313" key="3">
    <source>
        <dbReference type="Proteomes" id="UP000078540"/>
    </source>
</evidence>
<protein>
    <submittedName>
        <fullName evidence="2">Uncharacterized protein</fullName>
    </submittedName>
</protein>
<reference evidence="2 3" key="1">
    <citation type="submission" date="2015-09" db="EMBL/GenBank/DDBJ databases">
        <title>Atta colombica WGS genome.</title>
        <authorList>
            <person name="Nygaard S."/>
            <person name="Hu H."/>
            <person name="Boomsma J."/>
            <person name="Zhang G."/>
        </authorList>
    </citation>
    <scope>NUCLEOTIDE SEQUENCE [LARGE SCALE GENOMIC DNA]</scope>
    <source>
        <strain evidence="2">Treedump-2</strain>
        <tissue evidence="2">Whole body</tissue>
    </source>
</reference>
<feature type="region of interest" description="Disordered" evidence="1">
    <location>
        <begin position="67"/>
        <end position="134"/>
    </location>
</feature>
<gene>
    <name evidence="2" type="ORF">ALC53_05065</name>
</gene>
<organism evidence="2 3">
    <name type="scientific">Atta colombica</name>
    <dbReference type="NCBI Taxonomy" id="520822"/>
    <lineage>
        <taxon>Eukaryota</taxon>
        <taxon>Metazoa</taxon>
        <taxon>Ecdysozoa</taxon>
        <taxon>Arthropoda</taxon>
        <taxon>Hexapoda</taxon>
        <taxon>Insecta</taxon>
        <taxon>Pterygota</taxon>
        <taxon>Neoptera</taxon>
        <taxon>Endopterygota</taxon>
        <taxon>Hymenoptera</taxon>
        <taxon>Apocrita</taxon>
        <taxon>Aculeata</taxon>
        <taxon>Formicoidea</taxon>
        <taxon>Formicidae</taxon>
        <taxon>Myrmicinae</taxon>
        <taxon>Atta</taxon>
    </lineage>
</organism>